<dbReference type="PROSITE" id="PS50005">
    <property type="entry name" value="TPR"/>
    <property type="match status" value="1"/>
</dbReference>
<evidence type="ECO:0000256" key="1">
    <source>
        <dbReference type="ARBA" id="ARBA00022737"/>
    </source>
</evidence>
<dbReference type="InterPro" id="IPR052628">
    <property type="entry name" value="CFAP70"/>
</dbReference>
<evidence type="ECO:0000256" key="3">
    <source>
        <dbReference type="PROSITE-ProRule" id="PRU00339"/>
    </source>
</evidence>
<dbReference type="EMBL" id="JBGBPQ010000029">
    <property type="protein sequence ID" value="KAL1496271.1"/>
    <property type="molecule type" value="Genomic_DNA"/>
</dbReference>
<comment type="caution">
    <text evidence="5">The sequence shown here is derived from an EMBL/GenBank/DDBJ whole genome shotgun (WGS) entry which is preliminary data.</text>
</comment>
<organism evidence="5 6">
    <name type="scientific">Prymnesium parvum</name>
    <name type="common">Toxic golden alga</name>
    <dbReference type="NCBI Taxonomy" id="97485"/>
    <lineage>
        <taxon>Eukaryota</taxon>
        <taxon>Haptista</taxon>
        <taxon>Haptophyta</taxon>
        <taxon>Prymnesiophyceae</taxon>
        <taxon>Prymnesiales</taxon>
        <taxon>Prymnesiaceae</taxon>
        <taxon>Prymnesium</taxon>
    </lineage>
</organism>
<dbReference type="Pfam" id="PF13432">
    <property type="entry name" value="TPR_16"/>
    <property type="match status" value="2"/>
</dbReference>
<evidence type="ECO:0000256" key="2">
    <source>
        <dbReference type="ARBA" id="ARBA00022803"/>
    </source>
</evidence>
<accession>A0AB34IC91</accession>
<dbReference type="GO" id="GO:0003341">
    <property type="term" value="P:cilium movement"/>
    <property type="evidence" value="ECO:0007669"/>
    <property type="project" value="TreeGrafter"/>
</dbReference>
<dbReference type="AlphaFoldDB" id="A0AB34IC91"/>
<evidence type="ECO:0000256" key="4">
    <source>
        <dbReference type="SAM" id="MobiDB-lite"/>
    </source>
</evidence>
<dbReference type="GO" id="GO:0070062">
    <property type="term" value="C:extracellular exosome"/>
    <property type="evidence" value="ECO:0007669"/>
    <property type="project" value="TreeGrafter"/>
</dbReference>
<feature type="repeat" description="TPR" evidence="3">
    <location>
        <begin position="758"/>
        <end position="791"/>
    </location>
</feature>
<feature type="region of interest" description="Disordered" evidence="4">
    <location>
        <begin position="211"/>
        <end position="230"/>
    </location>
</feature>
<dbReference type="InterPro" id="IPR019734">
    <property type="entry name" value="TPR_rpt"/>
</dbReference>
<sequence>MAKSRSLTVSVLRARGLVSSKGADAPVSSYVSLRLPFSDAPLHSDVHHESSAPEYLFEPSFTIEVSDESLTALLCTPLVLQLLEPDETSLGQLSIGWAPLVESAEIERAWLPVGAGGAEVLVGVSSSEPLLSEEEFEDSSMLEMSVLSMHSLPLKWVESVIDEASHIFTYKVKVALPLVEGLEPFEFVGGKMVTPPTPLSSDTGAPPAIIEEEEEEEEEEDEEEGGGGTAVAEKEEELVDPQDLEHKIQWSGATLKRFLNPSAVEALREALEGGQPIAEITITRLLKAPEAVVDSNFAKYAALVQPAPADLVESEVTSAEVKVPVLPHPDPPRNPALPPEGEAPVPEKKGKGKNKGPEVLPVEEVEEVHPYEVACTTLKLRFKFSRPLVPRPPTPPPPLPKVSDLVPKRVLPQFAAKTAAAEYQAQITSLVETLVADWSSTFPELDLSQPTTDAEREERRKALLFKLNSEGKYWTYKERLKRCVVRIVKETMNRPSAQPLDSHSMQTFYNDLYVTLTQQLHTSLNQIFFPKVQAPTAPSAPDDLEGKSVKDALKLLATEMEMLFRYDKAAIYHQERVASCKYDASVWYDYALFLMRNGEAAKAEECAKEAVALRSNEVDYLFAYGCILTARAKYNDAEVFLKESLNLMPQDVELWLLISIMFSKMGRGRDARAAIKQAKEVQGSDELSESFYQLAFRCLKVNARPIIEAALEQASLAPDGAKNHTIPLCAGKMLLCCGEYEKAAAEFEAALKITKKSVSGWTMLGHARLLLNQTDEAKTALAKALDLSPQPQPLAALLHLGNLCLADGEFARAKELYILACRQQPSCSSWLGVGTACLNLHQLDEAEEALAEANVLNNREERVWAYLALLCVQQKRFAEGEQALKQALKLELADGALLSQVGEAFLAAGKWSKAEECLRRATAAKAQGKTYRLLADCLYEQSSVQESLQMYEKALRAGDLYHDAAEHCEARKRQLKKRLGV</sequence>
<keyword evidence="2 3" id="KW-0802">TPR repeat</keyword>
<keyword evidence="1" id="KW-0677">Repeat</keyword>
<dbReference type="SUPFAM" id="SSF48452">
    <property type="entry name" value="TPR-like"/>
    <property type="match status" value="2"/>
</dbReference>
<dbReference type="Gene3D" id="1.25.40.10">
    <property type="entry name" value="Tetratricopeptide repeat domain"/>
    <property type="match status" value="4"/>
</dbReference>
<protein>
    <recommendedName>
        <fullName evidence="7">Cilia- and flagella-associated protein 70</fullName>
    </recommendedName>
</protein>
<evidence type="ECO:0000313" key="5">
    <source>
        <dbReference type="EMBL" id="KAL1496271.1"/>
    </source>
</evidence>
<gene>
    <name evidence="5" type="ORF">AB1Y20_016234</name>
</gene>
<keyword evidence="6" id="KW-1185">Reference proteome</keyword>
<feature type="compositionally biased region" description="Acidic residues" evidence="4">
    <location>
        <begin position="211"/>
        <end position="225"/>
    </location>
</feature>
<proteinExistence type="predicted"/>
<name>A0AB34IC91_PRYPA</name>
<dbReference type="GO" id="GO:0031514">
    <property type="term" value="C:motile cilium"/>
    <property type="evidence" value="ECO:0007669"/>
    <property type="project" value="TreeGrafter"/>
</dbReference>
<evidence type="ECO:0000313" key="6">
    <source>
        <dbReference type="Proteomes" id="UP001515480"/>
    </source>
</evidence>
<feature type="region of interest" description="Disordered" evidence="4">
    <location>
        <begin position="324"/>
        <end position="357"/>
    </location>
</feature>
<dbReference type="SMART" id="SM00028">
    <property type="entry name" value="TPR"/>
    <property type="match status" value="9"/>
</dbReference>
<evidence type="ECO:0008006" key="7">
    <source>
        <dbReference type="Google" id="ProtNLM"/>
    </source>
</evidence>
<dbReference type="GO" id="GO:0060271">
    <property type="term" value="P:cilium assembly"/>
    <property type="evidence" value="ECO:0007669"/>
    <property type="project" value="TreeGrafter"/>
</dbReference>
<dbReference type="Proteomes" id="UP001515480">
    <property type="component" value="Unassembled WGS sequence"/>
</dbReference>
<dbReference type="InterPro" id="IPR011990">
    <property type="entry name" value="TPR-like_helical_dom_sf"/>
</dbReference>
<reference evidence="5 6" key="1">
    <citation type="journal article" date="2024" name="Science">
        <title>Giant polyketide synthase enzymes in the biosynthesis of giant marine polyether toxins.</title>
        <authorList>
            <person name="Fallon T.R."/>
            <person name="Shende V.V."/>
            <person name="Wierzbicki I.H."/>
            <person name="Pendleton A.L."/>
            <person name="Watervoot N.F."/>
            <person name="Auber R.P."/>
            <person name="Gonzalez D.J."/>
            <person name="Wisecaver J.H."/>
            <person name="Moore B.S."/>
        </authorList>
    </citation>
    <scope>NUCLEOTIDE SEQUENCE [LARGE SCALE GENOMIC DNA]</scope>
    <source>
        <strain evidence="5 6">12B1</strain>
    </source>
</reference>
<feature type="compositionally biased region" description="Pro residues" evidence="4">
    <location>
        <begin position="326"/>
        <end position="338"/>
    </location>
</feature>
<dbReference type="PANTHER" id="PTHR44314">
    <property type="entry name" value="CILIA- AND FLAGELLA-ASSOCIATED PROTEIN 70"/>
    <property type="match status" value="1"/>
</dbReference>
<dbReference type="PANTHER" id="PTHR44314:SF1">
    <property type="entry name" value="CILIA- AND FLAGELLA-ASSOCIATED PROTEIN 70"/>
    <property type="match status" value="1"/>
</dbReference>